<keyword evidence="2" id="KW-1185">Reference proteome</keyword>
<evidence type="ECO:0000313" key="1">
    <source>
        <dbReference type="EMBL" id="KAK1134889.1"/>
    </source>
</evidence>
<name>A0AA40GBU0_9HYME</name>
<dbReference type="Proteomes" id="UP001177670">
    <property type="component" value="Unassembled WGS sequence"/>
</dbReference>
<dbReference type="EMBL" id="JAHYIQ010000002">
    <property type="protein sequence ID" value="KAK1134889.1"/>
    <property type="molecule type" value="Genomic_DNA"/>
</dbReference>
<comment type="caution">
    <text evidence="1">The sequence shown here is derived from an EMBL/GenBank/DDBJ whole genome shotgun (WGS) entry which is preliminary data.</text>
</comment>
<dbReference type="AlphaFoldDB" id="A0AA40GBU0"/>
<sequence>MLAILRILRKNNPVQSQPRYPRFTLSNKLSSTARCTTIRRILRKGNSFKSVQIRVILAYCDPRNSEKSRRIFAWRNFEFDFVQNFEDFLPVRTRTNGSTTVIFGSSRGQRRTPLGVPRRRLSQFLAIYEVEGEPSPLDQTRLRVPVIDLRIK</sequence>
<reference evidence="1" key="1">
    <citation type="submission" date="2021-10" db="EMBL/GenBank/DDBJ databases">
        <title>Melipona bicolor Genome sequencing and assembly.</title>
        <authorList>
            <person name="Araujo N.S."/>
            <person name="Arias M.C."/>
        </authorList>
    </citation>
    <scope>NUCLEOTIDE SEQUENCE</scope>
    <source>
        <strain evidence="1">USP_2M_L1-L4_2017</strain>
        <tissue evidence="1">Whole body</tissue>
    </source>
</reference>
<protein>
    <submittedName>
        <fullName evidence="1">Uncharacterized protein</fullName>
    </submittedName>
</protein>
<gene>
    <name evidence="1" type="ORF">K0M31_007655</name>
</gene>
<accession>A0AA40GBU0</accession>
<evidence type="ECO:0000313" key="2">
    <source>
        <dbReference type="Proteomes" id="UP001177670"/>
    </source>
</evidence>
<organism evidence="1 2">
    <name type="scientific">Melipona bicolor</name>
    <dbReference type="NCBI Taxonomy" id="60889"/>
    <lineage>
        <taxon>Eukaryota</taxon>
        <taxon>Metazoa</taxon>
        <taxon>Ecdysozoa</taxon>
        <taxon>Arthropoda</taxon>
        <taxon>Hexapoda</taxon>
        <taxon>Insecta</taxon>
        <taxon>Pterygota</taxon>
        <taxon>Neoptera</taxon>
        <taxon>Endopterygota</taxon>
        <taxon>Hymenoptera</taxon>
        <taxon>Apocrita</taxon>
        <taxon>Aculeata</taxon>
        <taxon>Apoidea</taxon>
        <taxon>Anthophila</taxon>
        <taxon>Apidae</taxon>
        <taxon>Melipona</taxon>
    </lineage>
</organism>
<proteinExistence type="predicted"/>